<dbReference type="AlphaFoldDB" id="A0A9X9Q5T4"/>
<name>A0A9X9Q5T4_GULGU</name>
<keyword evidence="3" id="KW-1185">Reference proteome</keyword>
<gene>
    <name evidence="2" type="ORF">BN2614_LOCUS1</name>
</gene>
<accession>A0A9X9Q5T4</accession>
<feature type="region of interest" description="Disordered" evidence="1">
    <location>
        <begin position="1"/>
        <end position="33"/>
    </location>
</feature>
<reference evidence="2 3" key="1">
    <citation type="submission" date="2018-10" db="EMBL/GenBank/DDBJ databases">
        <authorList>
            <person name="Ekblom R."/>
            <person name="Jareborg N."/>
        </authorList>
    </citation>
    <scope>NUCLEOTIDE SEQUENCE [LARGE SCALE GENOMIC DNA]</scope>
    <source>
        <tissue evidence="2">Muscle</tissue>
    </source>
</reference>
<evidence type="ECO:0000256" key="1">
    <source>
        <dbReference type="SAM" id="MobiDB-lite"/>
    </source>
</evidence>
<comment type="caution">
    <text evidence="2">The sequence shown here is derived from an EMBL/GenBank/DDBJ whole genome shotgun (WGS) entry which is preliminary data.</text>
</comment>
<dbReference type="EMBL" id="CYRY02039311">
    <property type="protein sequence ID" value="VCX30813.1"/>
    <property type="molecule type" value="Genomic_DNA"/>
</dbReference>
<proteinExistence type="predicted"/>
<evidence type="ECO:0000313" key="2">
    <source>
        <dbReference type="EMBL" id="VCX30813.1"/>
    </source>
</evidence>
<dbReference type="Proteomes" id="UP000269945">
    <property type="component" value="Unassembled WGS sequence"/>
</dbReference>
<protein>
    <submittedName>
        <fullName evidence="2">Uncharacterized protein</fullName>
    </submittedName>
</protein>
<feature type="compositionally biased region" description="Basic and acidic residues" evidence="1">
    <location>
        <begin position="8"/>
        <end position="18"/>
    </location>
</feature>
<evidence type="ECO:0000313" key="3">
    <source>
        <dbReference type="Proteomes" id="UP000269945"/>
    </source>
</evidence>
<organism evidence="2 3">
    <name type="scientific">Gulo gulo</name>
    <name type="common">Wolverine</name>
    <name type="synonym">Gluton</name>
    <dbReference type="NCBI Taxonomy" id="48420"/>
    <lineage>
        <taxon>Eukaryota</taxon>
        <taxon>Metazoa</taxon>
        <taxon>Chordata</taxon>
        <taxon>Craniata</taxon>
        <taxon>Vertebrata</taxon>
        <taxon>Euteleostomi</taxon>
        <taxon>Mammalia</taxon>
        <taxon>Eutheria</taxon>
        <taxon>Laurasiatheria</taxon>
        <taxon>Carnivora</taxon>
        <taxon>Caniformia</taxon>
        <taxon>Musteloidea</taxon>
        <taxon>Mustelidae</taxon>
        <taxon>Guloninae</taxon>
        <taxon>Gulo</taxon>
    </lineage>
</organism>
<sequence>MSDMGATGKEREIAEPSSRRPSQPRSPAFQTPVPSPLDPWRCFPSSIPVQPLPVNIVTELLSPGLPLGFGHCLDHLTDNYNCVPLTRSASCLRLLPMDACKGLRAFSGNVVHPIETSCRLL</sequence>